<dbReference type="EMBL" id="JACXLC010000001">
    <property type="protein sequence ID" value="MBD2843039.1"/>
    <property type="molecule type" value="Genomic_DNA"/>
</dbReference>
<dbReference type="InterPro" id="IPR038673">
    <property type="entry name" value="OprB_sf"/>
</dbReference>
<evidence type="ECO:0000313" key="4">
    <source>
        <dbReference type="Proteomes" id="UP000635384"/>
    </source>
</evidence>
<evidence type="ECO:0000256" key="1">
    <source>
        <dbReference type="ARBA" id="ARBA00008769"/>
    </source>
</evidence>
<name>A0ABR8KQN2_9SPHN</name>
<feature type="signal peptide" evidence="2">
    <location>
        <begin position="1"/>
        <end position="39"/>
    </location>
</feature>
<protein>
    <submittedName>
        <fullName evidence="3">Carbohydrate porin</fullName>
    </submittedName>
</protein>
<comment type="caution">
    <text evidence="3">The sequence shown here is derived from an EMBL/GenBank/DDBJ whole genome shotgun (WGS) entry which is preliminary data.</text>
</comment>
<dbReference type="RefSeq" id="WP_190788445.1">
    <property type="nucleotide sequence ID" value="NZ_JACXLC010000001.1"/>
</dbReference>
<organism evidence="3 4">
    <name type="scientific">Erythrobacter rubeus</name>
    <dbReference type="NCBI Taxonomy" id="2760803"/>
    <lineage>
        <taxon>Bacteria</taxon>
        <taxon>Pseudomonadati</taxon>
        <taxon>Pseudomonadota</taxon>
        <taxon>Alphaproteobacteria</taxon>
        <taxon>Sphingomonadales</taxon>
        <taxon>Erythrobacteraceae</taxon>
        <taxon>Erythrobacter/Porphyrobacter group</taxon>
        <taxon>Erythrobacter</taxon>
    </lineage>
</organism>
<evidence type="ECO:0000256" key="2">
    <source>
        <dbReference type="RuleBase" id="RU363072"/>
    </source>
</evidence>
<comment type="similarity">
    <text evidence="1 2">Belongs to the OprB family.</text>
</comment>
<dbReference type="Gene3D" id="2.40.160.180">
    <property type="entry name" value="Carbohydrate-selective porin OprB"/>
    <property type="match status" value="1"/>
</dbReference>
<gene>
    <name evidence="3" type="ORF">IB285_12320</name>
</gene>
<dbReference type="Proteomes" id="UP000635384">
    <property type="component" value="Unassembled WGS sequence"/>
</dbReference>
<sequence>MAAIASPHCGADRPCASRNFARWSLLAAASLVYAAPALAGEDTNEASVEHGSFALPPDDLLSDAEYQMGPSLSLASATTSASPVSQAASSPSAPMLNVVAMPVGGPMPDAMTDSFRAKFVVSQFVDIPVAGDAPDIVRYSGRADAYVDIGGSLFGLDDSFTLNIQPEFTWGEDSNGEIGVIPTNTALFRPAGKGDFDVSIHLRKQWSSGVSLQIGKINTLPIAGALPIVGSDGHSGFQNLGVALPPTAIIPNTMIGAHLTVPTKNGWVFRAWVFDPDSQFERTGFETAFEDGVAFLAAATKITRIGNKPGFYSIGLAGSTRSAPNEELLPLPLLPNGQFGDAEDELAVSLSAYQFLSVYPEAPGKGWGLLARFQLSDGDPTFLDWSGYFGIAGNPRFRPQDRFGVAYFRYSLTDELVDDVALFLDLEDEEGVEVFYTLGFAERFELTANAQVVNGAIGSDDTGVLLGMRLSTRF</sequence>
<feature type="chain" id="PRO_5044987283" evidence="2">
    <location>
        <begin position="40"/>
        <end position="474"/>
    </location>
</feature>
<keyword evidence="2" id="KW-0732">Signal</keyword>
<dbReference type="InterPro" id="IPR007049">
    <property type="entry name" value="Carb-sel_porin_OprB"/>
</dbReference>
<evidence type="ECO:0000313" key="3">
    <source>
        <dbReference type="EMBL" id="MBD2843039.1"/>
    </source>
</evidence>
<proteinExistence type="inferred from homology"/>
<dbReference type="Pfam" id="PF04966">
    <property type="entry name" value="OprB"/>
    <property type="match status" value="1"/>
</dbReference>
<accession>A0ABR8KQN2</accession>
<keyword evidence="4" id="KW-1185">Reference proteome</keyword>
<reference evidence="3 4" key="1">
    <citation type="submission" date="2020-09" db="EMBL/GenBank/DDBJ databases">
        <authorList>
            <person name="Yoon J.-W."/>
        </authorList>
    </citation>
    <scope>NUCLEOTIDE SEQUENCE [LARGE SCALE GENOMIC DNA]</scope>
    <source>
        <strain evidence="3 4">KMU-140</strain>
    </source>
</reference>